<keyword evidence="3" id="KW-1185">Reference proteome</keyword>
<comment type="caution">
    <text evidence="2">The sequence shown here is derived from an EMBL/GenBank/DDBJ whole genome shotgun (WGS) entry which is preliminary data.</text>
</comment>
<proteinExistence type="predicted"/>
<accession>A0ABR0MFI9</accession>
<evidence type="ECO:0000259" key="1">
    <source>
        <dbReference type="Pfam" id="PF07727"/>
    </source>
</evidence>
<evidence type="ECO:0000313" key="3">
    <source>
        <dbReference type="Proteomes" id="UP001358586"/>
    </source>
</evidence>
<dbReference type="Pfam" id="PF07727">
    <property type="entry name" value="RVT_2"/>
    <property type="match status" value="1"/>
</dbReference>
<gene>
    <name evidence="2" type="ORF">PVK06_048270</name>
</gene>
<dbReference type="Proteomes" id="UP001358586">
    <property type="component" value="Chromosome 13"/>
</dbReference>
<name>A0ABR0MFI9_GOSAR</name>
<reference evidence="2 3" key="1">
    <citation type="submission" date="2023-03" db="EMBL/GenBank/DDBJ databases">
        <title>WGS of Gossypium arboreum.</title>
        <authorList>
            <person name="Yu D."/>
        </authorList>
    </citation>
    <scope>NUCLEOTIDE SEQUENCE [LARGE SCALE GENOMIC DNA]</scope>
    <source>
        <tissue evidence="2">Leaf</tissue>
    </source>
</reference>
<protein>
    <recommendedName>
        <fullName evidence="1">Reverse transcriptase Ty1/copia-type domain-containing protein</fullName>
    </recommendedName>
</protein>
<feature type="domain" description="Reverse transcriptase Ty1/copia-type" evidence="1">
    <location>
        <begin position="2"/>
        <end position="85"/>
    </location>
</feature>
<sequence>MVWYKARLVVKGYKQRHGIDYDEVFAPIAQAQMKWKIHQLDVKLTFLNDFLEKEVYIEQPMGYNVQGLENKCLRFKKGTIWVKSSTPCMRVTWHVHTAMSLAHTVVWP</sequence>
<evidence type="ECO:0000313" key="2">
    <source>
        <dbReference type="EMBL" id="KAK5772011.1"/>
    </source>
</evidence>
<dbReference type="InterPro" id="IPR013103">
    <property type="entry name" value="RVT_2"/>
</dbReference>
<dbReference type="EMBL" id="JARKNE010000013">
    <property type="protein sequence ID" value="KAK5772011.1"/>
    <property type="molecule type" value="Genomic_DNA"/>
</dbReference>
<organism evidence="2 3">
    <name type="scientific">Gossypium arboreum</name>
    <name type="common">Tree cotton</name>
    <name type="synonym">Gossypium nanking</name>
    <dbReference type="NCBI Taxonomy" id="29729"/>
    <lineage>
        <taxon>Eukaryota</taxon>
        <taxon>Viridiplantae</taxon>
        <taxon>Streptophyta</taxon>
        <taxon>Embryophyta</taxon>
        <taxon>Tracheophyta</taxon>
        <taxon>Spermatophyta</taxon>
        <taxon>Magnoliopsida</taxon>
        <taxon>eudicotyledons</taxon>
        <taxon>Gunneridae</taxon>
        <taxon>Pentapetalae</taxon>
        <taxon>rosids</taxon>
        <taxon>malvids</taxon>
        <taxon>Malvales</taxon>
        <taxon>Malvaceae</taxon>
        <taxon>Malvoideae</taxon>
        <taxon>Gossypium</taxon>
    </lineage>
</organism>